<name>A0AAD6ZI62_9AGAR</name>
<sequence length="472" mass="52031">MQAEQTPFLSTTMGADCIPSNPDISGIGVRTAIYAQNLLCFAPVIAHLWDGKISVDELKGIQDQSIGMLAVAFAILISTIIEARAKGGPMITSFHAAVILDLSWMNNTSMFIWLLLYAHHRSKADNLSAIPATWNGWLKALVSPLRHLAGIKNKMDSDALGRNGRVFKRLQGLLLQAPVLTIGSMHLSLMAAIGIWLWSDPAAFGTPISCDPSLSTVSLSIVGRAVRFSSPALRICSLLIYSLVLIPGINLVVPFLIFITLHILHNKSRRRHPGFWSGVEHPLRAIRSRISGTRMSDAESQNNSWLAGRGLPSPVLETRTGFLLVGLGCLAVINIIFVIDVELALARNKNPESQEDDEWGFGQVLALLLLVVPIRDFVSSIIEIRRKLLEHDNFEEERTHRFEDVLQNAIDTNHIDVAKFKALIESGASPDTPIQDHKFVTLFQLAAYLGEVDMVRFLADRVDINIAGETFQ</sequence>
<feature type="transmembrane region" description="Helical" evidence="1">
    <location>
        <begin position="97"/>
        <end position="118"/>
    </location>
</feature>
<comment type="caution">
    <text evidence="2">The sequence shown here is derived from an EMBL/GenBank/DDBJ whole genome shotgun (WGS) entry which is preliminary data.</text>
</comment>
<reference evidence="2" key="1">
    <citation type="submission" date="2023-03" db="EMBL/GenBank/DDBJ databases">
        <title>Massive genome expansion in bonnet fungi (Mycena s.s.) driven by repeated elements and novel gene families across ecological guilds.</title>
        <authorList>
            <consortium name="Lawrence Berkeley National Laboratory"/>
            <person name="Harder C.B."/>
            <person name="Miyauchi S."/>
            <person name="Viragh M."/>
            <person name="Kuo A."/>
            <person name="Thoen E."/>
            <person name="Andreopoulos B."/>
            <person name="Lu D."/>
            <person name="Skrede I."/>
            <person name="Drula E."/>
            <person name="Henrissat B."/>
            <person name="Morin E."/>
            <person name="Kohler A."/>
            <person name="Barry K."/>
            <person name="LaButti K."/>
            <person name="Morin E."/>
            <person name="Salamov A."/>
            <person name="Lipzen A."/>
            <person name="Mereny Z."/>
            <person name="Hegedus B."/>
            <person name="Baldrian P."/>
            <person name="Stursova M."/>
            <person name="Weitz H."/>
            <person name="Taylor A."/>
            <person name="Grigoriev I.V."/>
            <person name="Nagy L.G."/>
            <person name="Martin F."/>
            <person name="Kauserud H."/>
        </authorList>
    </citation>
    <scope>NUCLEOTIDE SEQUENCE</scope>
    <source>
        <strain evidence="2">CBHHK002</strain>
    </source>
</reference>
<feature type="transmembrane region" description="Helical" evidence="1">
    <location>
        <begin position="321"/>
        <end position="339"/>
    </location>
</feature>
<keyword evidence="3" id="KW-1185">Reference proteome</keyword>
<dbReference type="Proteomes" id="UP001218218">
    <property type="component" value="Unassembled WGS sequence"/>
</dbReference>
<evidence type="ECO:0000313" key="3">
    <source>
        <dbReference type="Proteomes" id="UP001218218"/>
    </source>
</evidence>
<evidence type="ECO:0000256" key="1">
    <source>
        <dbReference type="SAM" id="Phobius"/>
    </source>
</evidence>
<feature type="transmembrane region" description="Helical" evidence="1">
    <location>
        <begin position="359"/>
        <end position="378"/>
    </location>
</feature>
<keyword evidence="1" id="KW-0812">Transmembrane</keyword>
<dbReference type="InterPro" id="IPR036770">
    <property type="entry name" value="Ankyrin_rpt-contain_sf"/>
</dbReference>
<feature type="transmembrane region" description="Helical" evidence="1">
    <location>
        <begin position="173"/>
        <end position="198"/>
    </location>
</feature>
<dbReference type="SUPFAM" id="SSF48403">
    <property type="entry name" value="Ankyrin repeat"/>
    <property type="match status" value="1"/>
</dbReference>
<keyword evidence="1" id="KW-1133">Transmembrane helix</keyword>
<organism evidence="2 3">
    <name type="scientific">Mycena albidolilacea</name>
    <dbReference type="NCBI Taxonomy" id="1033008"/>
    <lineage>
        <taxon>Eukaryota</taxon>
        <taxon>Fungi</taxon>
        <taxon>Dikarya</taxon>
        <taxon>Basidiomycota</taxon>
        <taxon>Agaricomycotina</taxon>
        <taxon>Agaricomycetes</taxon>
        <taxon>Agaricomycetidae</taxon>
        <taxon>Agaricales</taxon>
        <taxon>Marasmiineae</taxon>
        <taxon>Mycenaceae</taxon>
        <taxon>Mycena</taxon>
    </lineage>
</organism>
<dbReference type="Gene3D" id="1.25.40.20">
    <property type="entry name" value="Ankyrin repeat-containing domain"/>
    <property type="match status" value="1"/>
</dbReference>
<gene>
    <name evidence="2" type="ORF">DFH08DRAFT_350376</name>
</gene>
<feature type="transmembrane region" description="Helical" evidence="1">
    <location>
        <begin position="238"/>
        <end position="264"/>
    </location>
</feature>
<evidence type="ECO:0000313" key="2">
    <source>
        <dbReference type="EMBL" id="KAJ7323276.1"/>
    </source>
</evidence>
<protein>
    <submittedName>
        <fullName evidence="2">Uncharacterized protein</fullName>
    </submittedName>
</protein>
<dbReference type="EMBL" id="JARIHO010000047">
    <property type="protein sequence ID" value="KAJ7323276.1"/>
    <property type="molecule type" value="Genomic_DNA"/>
</dbReference>
<proteinExistence type="predicted"/>
<dbReference type="AlphaFoldDB" id="A0AAD6ZI62"/>
<keyword evidence="1" id="KW-0472">Membrane</keyword>
<accession>A0AAD6ZI62</accession>
<feature type="transmembrane region" description="Helical" evidence="1">
    <location>
        <begin position="66"/>
        <end position="85"/>
    </location>
</feature>